<sequence>MTSASRVGVIVDAEKLDMAAQIAHQEAELARLRRLELDAAASGLEARKQAVDAGLQNLGTSLAGYQGAISSAIQQAATAAGITGLVAAESNLTGKAAGTYQVAATGELVVWSGSSVTARQPMLPTIATSVARVADITALRALATGATTVTVDDRRRGGTFVRALLSVAGAVDNGLRFAHVDSTYVWQRLHDPFQLHADWYREPVSNTAPQLQKLFDAAPRGAIIRGGSKTTGGALEYWPVAPWTRPDGRTDILLTLNRAVTLDWGANQYGGYIGYGTDTPGTASILEVSSRISQDFPGSSTEYGYRFLDLAILPTTGSPCAKHALILKPTASDNLADVLIDGGQFVATNPDGRAIYSTNTGNNGMFLLRIIAPKVRGGVRLEKLGDSIYIADGSWAGNTGVPCLWLSLLDPTNPTDAASQLHLKRLNMNAVAQALIVEDAATCTVEGLNVEGRNRDEGGAGNYGKHLVEFNNCGTKGGVAGQSARSYSGSRFVGNKILPADGGTYGTSSGASAVLFNNSRGWVLSGGAIGTSQVLQANNSPADNGRGYTLRACDDMTVDLPDLQLTTSSIGVDIESTTKNMRWRGATVNPIVPSSWTVVQDNGQGTMGLVKPVPLPTAPPAIQGFENVPGGDPLRYVKEESGLVRLFGMLRPQGGSAALSGYITLHTFGAGFLPAEIVRRLVAYETAPAGTDPQPTIRQMYARVVGSGNGAASGRLQLNAWANGAQDTTVAGVRDMTVDMTWHAPPA</sequence>
<protein>
    <submittedName>
        <fullName evidence="1">Uncharacterized protein</fullName>
    </submittedName>
</protein>
<dbReference type="AlphaFoldDB" id="A0A7C9M8K5"/>
<evidence type="ECO:0000313" key="1">
    <source>
        <dbReference type="EMBL" id="MVN88645.1"/>
    </source>
</evidence>
<accession>A0A7C9M8K5</accession>
<proteinExistence type="predicted"/>
<organism evidence="1 2">
    <name type="scientific">Deinococcus arboris</name>
    <dbReference type="NCBI Taxonomy" id="2682977"/>
    <lineage>
        <taxon>Bacteria</taxon>
        <taxon>Thermotogati</taxon>
        <taxon>Deinococcota</taxon>
        <taxon>Deinococci</taxon>
        <taxon>Deinococcales</taxon>
        <taxon>Deinococcaceae</taxon>
        <taxon>Deinococcus</taxon>
    </lineage>
</organism>
<comment type="caution">
    <text evidence="1">The sequence shown here is derived from an EMBL/GenBank/DDBJ whole genome shotgun (WGS) entry which is preliminary data.</text>
</comment>
<dbReference type="EMBL" id="WQLB01000031">
    <property type="protein sequence ID" value="MVN88645.1"/>
    <property type="molecule type" value="Genomic_DNA"/>
</dbReference>
<dbReference type="Proteomes" id="UP000483286">
    <property type="component" value="Unassembled WGS sequence"/>
</dbReference>
<dbReference type="RefSeq" id="WP_157460705.1">
    <property type="nucleotide sequence ID" value="NZ_WQLB01000031.1"/>
</dbReference>
<evidence type="ECO:0000313" key="2">
    <source>
        <dbReference type="Proteomes" id="UP000483286"/>
    </source>
</evidence>
<gene>
    <name evidence="1" type="ORF">GO986_18065</name>
</gene>
<name>A0A7C9M8K5_9DEIO</name>
<reference evidence="1 2" key="1">
    <citation type="submission" date="2019-12" db="EMBL/GenBank/DDBJ databases">
        <title>Deinococcus sp. HMF7620 Genome sequencing and assembly.</title>
        <authorList>
            <person name="Kang H."/>
            <person name="Kim H."/>
            <person name="Joh K."/>
        </authorList>
    </citation>
    <scope>NUCLEOTIDE SEQUENCE [LARGE SCALE GENOMIC DNA]</scope>
    <source>
        <strain evidence="1 2">HMF7620</strain>
    </source>
</reference>
<keyword evidence="2" id="KW-1185">Reference proteome</keyword>